<comment type="caution">
    <text evidence="2">The sequence shown here is derived from an EMBL/GenBank/DDBJ whole genome shotgun (WGS) entry which is preliminary data.</text>
</comment>
<accession>A0AA88GL67</accession>
<dbReference type="Proteomes" id="UP000816034">
    <property type="component" value="Unassembled WGS sequence"/>
</dbReference>
<feature type="compositionally biased region" description="Basic and acidic residues" evidence="1">
    <location>
        <begin position="598"/>
        <end position="607"/>
    </location>
</feature>
<feature type="compositionally biased region" description="Basic and acidic residues" evidence="1">
    <location>
        <begin position="782"/>
        <end position="795"/>
    </location>
</feature>
<organism evidence="2 3">
    <name type="scientific">Naegleria lovaniensis</name>
    <name type="common">Amoeba</name>
    <dbReference type="NCBI Taxonomy" id="51637"/>
    <lineage>
        <taxon>Eukaryota</taxon>
        <taxon>Discoba</taxon>
        <taxon>Heterolobosea</taxon>
        <taxon>Tetramitia</taxon>
        <taxon>Eutetramitia</taxon>
        <taxon>Vahlkampfiidae</taxon>
        <taxon>Naegleria</taxon>
    </lineage>
</organism>
<sequence>MMNFKSGVSLGQLNDDYNQLSRTKNRLAAKRNILKTSSDNPLDFKSTILDSKFGGLSFYESGLFPVNVDDQFTFLASDDEKVILHGKLEPCRYKMFLERSQNNTNEAVTIHIEALELSLDLEAVMTQREQKWTTEFNLFRKDGDVQRDNLITVLIKVSRSATGTTSSFGFQLYKKKDVVHSTKLNMKQLKKIPVSNIEPGIYEVVVHPIVTDGLNPLNVKISAYEERSSTSTSTGTTGTFLEGSQDLVALSSRSYLHHEVAQGVAQTSDWASDRFIIYGRSNMTTPITAHISVSVSLSKPLAQDSYLNEYKVFVYRVGDDTPVMEISQHELGQLCTHLVTRIFYAYNVKKSVKELDDIIAVCDSYGTVQDKSKNQNDQNSISVRPEPMVKVREIAVNKKEQLIDYFRRNKEIKKGIEEKNLTVLLNYMRDKTTFDEALPLTKEAQQVVQEMEAKTKFENEIYGILQQEALRFAKKHPHYDIQEIFAEHDQTLEKYYKSIQKEEKENGGKNCGPMSYVLKTLYETIKLVKDEIMNNHLESSKKDLMTKQVVWRRMAQTSSDDQDRDEWKVKLDNDEDEVFFFEEEYEDSDDDLDFDSDDEKKKPETPTKKGANPLLGKLFSSLSKPPSKSNLNLGFIALMGFALYNTDQIVRKEGDSNTMVSKLSQENFMSIYRVARYVIVYGLRHVKKNSIVQEKLTAAIVDQLTSKIEFTINSLEKYLPKEEVTRMRKIIYAINDRNDARFESLLTKSELTAWKEKKQREERSFTSILQRNLDSPKTPKSPVDESSIRKIEDKPLPLPAKVTKDMSDSDDDSSIDISDSDEESPREKPKKDNTPQNKPQPSQPPQPPQVIEEVAEDEIVVKYDITGIDQIPHLNLTNPEEFIQLFVNQVDLLVFYLEKQVKLTGASLESLCDEHNKDNLISAYFRKSILPAFRALFIGPFENPGDVFTNEEAYNFNYLLDVARSGVQNANITTIIEGIFKVQKEITINDLWLEDPDHFKSTRFNAFWCHLFNTKKALPVFDEICSQNYYSGFYIKKPPKFAHPLVRAAFEKLCQLPLALSGDPFLNQYDPCVLEEGEIIEEEQV</sequence>
<feature type="compositionally biased region" description="Acidic residues" evidence="1">
    <location>
        <begin position="586"/>
        <end position="597"/>
    </location>
</feature>
<name>A0AA88GL67_NAELO</name>
<feature type="compositionally biased region" description="Polar residues" evidence="1">
    <location>
        <begin position="765"/>
        <end position="775"/>
    </location>
</feature>
<evidence type="ECO:0000313" key="3">
    <source>
        <dbReference type="Proteomes" id="UP000816034"/>
    </source>
</evidence>
<dbReference type="EMBL" id="PYSW02000031">
    <property type="protein sequence ID" value="KAG2378800.1"/>
    <property type="molecule type" value="Genomic_DNA"/>
</dbReference>
<dbReference type="AlphaFoldDB" id="A0AA88GL67"/>
<evidence type="ECO:0000256" key="1">
    <source>
        <dbReference type="SAM" id="MobiDB-lite"/>
    </source>
</evidence>
<evidence type="ECO:0000313" key="2">
    <source>
        <dbReference type="EMBL" id="KAG2378800.1"/>
    </source>
</evidence>
<feature type="compositionally biased region" description="Basic and acidic residues" evidence="1">
    <location>
        <begin position="823"/>
        <end position="833"/>
    </location>
</feature>
<feature type="region of interest" description="Disordered" evidence="1">
    <location>
        <begin position="586"/>
        <end position="612"/>
    </location>
</feature>
<feature type="region of interest" description="Disordered" evidence="1">
    <location>
        <begin position="765"/>
        <end position="849"/>
    </location>
</feature>
<reference evidence="2 3" key="1">
    <citation type="journal article" date="2018" name="BMC Genomics">
        <title>The genome of Naegleria lovaniensis, the basis for a comparative approach to unravel pathogenicity factors of the human pathogenic amoeba N. fowleri.</title>
        <authorList>
            <person name="Liechti N."/>
            <person name="Schurch N."/>
            <person name="Bruggmann R."/>
            <person name="Wittwer M."/>
        </authorList>
    </citation>
    <scope>NUCLEOTIDE SEQUENCE [LARGE SCALE GENOMIC DNA]</scope>
    <source>
        <strain evidence="2 3">ATCC 30569</strain>
    </source>
</reference>
<feature type="compositionally biased region" description="Acidic residues" evidence="1">
    <location>
        <begin position="808"/>
        <end position="822"/>
    </location>
</feature>
<keyword evidence="3" id="KW-1185">Reference proteome</keyword>
<protein>
    <submittedName>
        <fullName evidence="2">Uncharacterized protein</fullName>
    </submittedName>
</protein>
<gene>
    <name evidence="2" type="ORF">C9374_007948</name>
</gene>
<proteinExistence type="predicted"/>
<dbReference type="RefSeq" id="XP_044546062.1">
    <property type="nucleotide sequence ID" value="XM_044697969.1"/>
</dbReference>
<dbReference type="GeneID" id="68100402"/>